<evidence type="ECO:0000313" key="3">
    <source>
        <dbReference type="EMBL" id="QKE62517.1"/>
    </source>
</evidence>
<reference evidence="3" key="1">
    <citation type="submission" date="2020-07" db="EMBL/GenBank/DDBJ databases">
        <title>Nitrate ammonifying Pseudomonas campi sp. nov. isolated from German agricultural grassland.</title>
        <authorList>
            <person name="Timsy T."/>
            <person name="Ulrich A."/>
            <person name="Spanner T."/>
            <person name="Foesel B."/>
            <person name="Kolb S."/>
            <person name="Horn M.A."/>
            <person name="Behrendt U."/>
        </authorList>
    </citation>
    <scope>NUCLEOTIDE SEQUENCE</scope>
    <source>
        <strain evidence="3">S1-A32-2</strain>
    </source>
</reference>
<protein>
    <recommendedName>
        <fullName evidence="5">DUF4328 domain-containing protein</fullName>
    </recommendedName>
</protein>
<keyword evidence="1" id="KW-0472">Membrane</keyword>
<keyword evidence="2" id="KW-0732">Signal</keyword>
<evidence type="ECO:0000256" key="1">
    <source>
        <dbReference type="SAM" id="Phobius"/>
    </source>
</evidence>
<dbReference type="AlphaFoldDB" id="A0A6M8FCC3"/>
<keyword evidence="1" id="KW-0812">Transmembrane</keyword>
<dbReference type="EMBL" id="CP053697">
    <property type="protein sequence ID" value="QKE62517.1"/>
    <property type="molecule type" value="Genomic_DNA"/>
</dbReference>
<gene>
    <name evidence="3" type="ORF">HNE05_03795</name>
</gene>
<name>A0A6M8FCC3_9GAMM</name>
<feature type="signal peptide" evidence="2">
    <location>
        <begin position="1"/>
        <end position="19"/>
    </location>
</feature>
<keyword evidence="4" id="KW-1185">Reference proteome</keyword>
<evidence type="ECO:0000313" key="4">
    <source>
        <dbReference type="Proteomes" id="UP000501379"/>
    </source>
</evidence>
<evidence type="ECO:0008006" key="5">
    <source>
        <dbReference type="Google" id="ProtNLM"/>
    </source>
</evidence>
<feature type="transmembrane region" description="Helical" evidence="1">
    <location>
        <begin position="38"/>
        <end position="58"/>
    </location>
</feature>
<sequence length="181" mass="19843">MRLLAVKLLLTLPVAAALAYPLLQPEADAGIFRELEMLGPFAAISLTLLFLVAVFLYCRDLQRALSLVRPACRSAAPRSVWLMLLLPYNFIEDFFIVAHVAQSLRREAQTNDALRPFSHFGMLSGIGWCSAQILSLIPHAIGSLAGLLAVPLWLAHWHLIRRINRALSAAPPAIVEQGNAG</sequence>
<feature type="chain" id="PRO_5026844596" description="DUF4328 domain-containing protein" evidence="2">
    <location>
        <begin position="20"/>
        <end position="181"/>
    </location>
</feature>
<accession>A0A6M8FCC3</accession>
<dbReference type="KEGG" id="pcam:HNE05_03795"/>
<dbReference type="RefSeq" id="WP_173204386.1">
    <property type="nucleotide sequence ID" value="NZ_CP053697.2"/>
</dbReference>
<feature type="transmembrane region" description="Helical" evidence="1">
    <location>
        <begin position="122"/>
        <end position="155"/>
    </location>
</feature>
<organism evidence="3 4">
    <name type="scientific">Aquipseudomonas campi</name>
    <dbReference type="NCBI Taxonomy" id="2731681"/>
    <lineage>
        <taxon>Bacteria</taxon>
        <taxon>Pseudomonadati</taxon>
        <taxon>Pseudomonadota</taxon>
        <taxon>Gammaproteobacteria</taxon>
        <taxon>Pseudomonadales</taxon>
        <taxon>Pseudomonadaceae</taxon>
        <taxon>Aquipseudomonas</taxon>
    </lineage>
</organism>
<proteinExistence type="predicted"/>
<dbReference type="Proteomes" id="UP000501379">
    <property type="component" value="Chromosome"/>
</dbReference>
<feature type="transmembrane region" description="Helical" evidence="1">
    <location>
        <begin position="79"/>
        <end position="102"/>
    </location>
</feature>
<keyword evidence="1" id="KW-1133">Transmembrane helix</keyword>
<evidence type="ECO:0000256" key="2">
    <source>
        <dbReference type="SAM" id="SignalP"/>
    </source>
</evidence>